<gene>
    <name evidence="1" type="ORF">J9B83_11625</name>
</gene>
<evidence type="ECO:0000313" key="1">
    <source>
        <dbReference type="EMBL" id="MBR7889592.1"/>
    </source>
</evidence>
<dbReference type="RefSeq" id="WP_211536916.1">
    <property type="nucleotide sequence ID" value="NZ_JAGSSV010000015.1"/>
</dbReference>
<dbReference type="EMBL" id="JAGSSV010000015">
    <property type="protein sequence ID" value="MBR7889592.1"/>
    <property type="molecule type" value="Genomic_DNA"/>
</dbReference>
<comment type="caution">
    <text evidence="1">The sequence shown here is derived from an EMBL/GenBank/DDBJ whole genome shotgun (WGS) entry which is preliminary data.</text>
</comment>
<organism evidence="1 2">
    <name type="scientific">Marinomonas vulgaris</name>
    <dbReference type="NCBI Taxonomy" id="2823372"/>
    <lineage>
        <taxon>Bacteria</taxon>
        <taxon>Pseudomonadati</taxon>
        <taxon>Pseudomonadota</taxon>
        <taxon>Gammaproteobacteria</taxon>
        <taxon>Oceanospirillales</taxon>
        <taxon>Oceanospirillaceae</taxon>
        <taxon>Marinomonas</taxon>
    </lineage>
</organism>
<protein>
    <submittedName>
        <fullName evidence="1">Uncharacterized protein</fullName>
    </submittedName>
</protein>
<evidence type="ECO:0000313" key="2">
    <source>
        <dbReference type="Proteomes" id="UP000679722"/>
    </source>
</evidence>
<sequence>MNLDKSKKRIAKKVKMGFKGYPQLSIAYYGETVDLATEVVVTFTAEEGAAPQDQRFVGQTDVREDEVIQSALVKIMERTDAKTVLEVAGVSLKQS</sequence>
<dbReference type="Proteomes" id="UP000679722">
    <property type="component" value="Unassembled WGS sequence"/>
</dbReference>
<name>A0ABS5HDL0_9GAMM</name>
<keyword evidence="2" id="KW-1185">Reference proteome</keyword>
<reference evidence="2" key="1">
    <citation type="submission" date="2023-07" db="EMBL/GenBank/DDBJ databases">
        <title>Marinomonas vulgaris A79, complete genome.</title>
        <authorList>
            <person name="Ying J.-J."/>
        </authorList>
    </citation>
    <scope>NUCLEOTIDE SEQUENCE [LARGE SCALE GENOMIC DNA]</scope>
    <source>
        <strain evidence="2">A79</strain>
    </source>
</reference>
<accession>A0ABS5HDL0</accession>
<proteinExistence type="predicted"/>